<proteinExistence type="predicted"/>
<evidence type="ECO:0000256" key="1">
    <source>
        <dbReference type="SAM" id="MobiDB-lite"/>
    </source>
</evidence>
<keyword evidence="3" id="KW-1185">Reference proteome</keyword>
<accession>A0AA40LCV4</accession>
<feature type="region of interest" description="Disordered" evidence="1">
    <location>
        <begin position="111"/>
        <end position="133"/>
    </location>
</feature>
<evidence type="ECO:0000313" key="3">
    <source>
        <dbReference type="Proteomes" id="UP001177744"/>
    </source>
</evidence>
<protein>
    <submittedName>
        <fullName evidence="2">Uncharacterized protein</fullName>
    </submittedName>
</protein>
<dbReference type="Proteomes" id="UP001177744">
    <property type="component" value="Unassembled WGS sequence"/>
</dbReference>
<sequence length="133" mass="14708">MNVEHVAIVFSQEESGLLDEPQRLRSVLRCDAGSVCICIICSQTMGSAHFPHCRFKCAVAAMVEVVIKNVVELSKQLDLEVEAEDVTELLASHGEELSAEDLTQLKQQFIEEEDTPAPEPRRFTSKELAGPLP</sequence>
<organism evidence="2 3">
    <name type="scientific">Cnephaeus nilssonii</name>
    <name type="common">Northern bat</name>
    <name type="synonym">Eptesicus nilssonii</name>
    <dbReference type="NCBI Taxonomy" id="3371016"/>
    <lineage>
        <taxon>Eukaryota</taxon>
        <taxon>Metazoa</taxon>
        <taxon>Chordata</taxon>
        <taxon>Craniata</taxon>
        <taxon>Vertebrata</taxon>
        <taxon>Euteleostomi</taxon>
        <taxon>Mammalia</taxon>
        <taxon>Eutheria</taxon>
        <taxon>Laurasiatheria</taxon>
        <taxon>Chiroptera</taxon>
        <taxon>Yangochiroptera</taxon>
        <taxon>Vespertilionidae</taxon>
        <taxon>Cnephaeus</taxon>
    </lineage>
</organism>
<comment type="caution">
    <text evidence="2">The sequence shown here is derived from an EMBL/GenBank/DDBJ whole genome shotgun (WGS) entry which is preliminary data.</text>
</comment>
<dbReference type="AlphaFoldDB" id="A0AA40LCV4"/>
<reference evidence="2" key="1">
    <citation type="submission" date="2023-06" db="EMBL/GenBank/DDBJ databases">
        <title>Reference genome for the Northern bat (Eptesicus nilssonii), a most northern bat species.</title>
        <authorList>
            <person name="Laine V.N."/>
            <person name="Pulliainen A.T."/>
            <person name="Lilley T.M."/>
        </authorList>
    </citation>
    <scope>NUCLEOTIDE SEQUENCE</scope>
    <source>
        <strain evidence="2">BLF_Eptnil</strain>
        <tissue evidence="2">Kidney</tissue>
    </source>
</reference>
<evidence type="ECO:0000313" key="2">
    <source>
        <dbReference type="EMBL" id="KAK1327449.1"/>
    </source>
</evidence>
<dbReference type="EMBL" id="JAULJE010000030">
    <property type="protein sequence ID" value="KAK1327449.1"/>
    <property type="molecule type" value="Genomic_DNA"/>
</dbReference>
<name>A0AA40LCV4_CNENI</name>
<gene>
    <name evidence="2" type="ORF">QTO34_014163</name>
</gene>